<evidence type="ECO:0000313" key="3">
    <source>
        <dbReference type="Proteomes" id="UP000187455"/>
    </source>
</evidence>
<dbReference type="OrthoDB" id="262547at2759"/>
<keyword evidence="2" id="KW-0808">Transferase</keyword>
<dbReference type="PANTHER" id="PTHR34144:SF5">
    <property type="entry name" value="ALPHA-1,3-MANNOSYLTRANSFERASE CMT1"/>
    <property type="match status" value="1"/>
</dbReference>
<evidence type="ECO:0000313" key="2">
    <source>
        <dbReference type="EMBL" id="OLY81913.1"/>
    </source>
</evidence>
<keyword evidence="3" id="KW-1185">Reference proteome</keyword>
<dbReference type="Pfam" id="PF11735">
    <property type="entry name" value="CAP59_mtransfer"/>
    <property type="match status" value="1"/>
</dbReference>
<dbReference type="PANTHER" id="PTHR34144">
    <property type="entry name" value="CHROMOSOME 8, WHOLE GENOME SHOTGUN SEQUENCE"/>
    <property type="match status" value="1"/>
</dbReference>
<reference evidence="2 3" key="1">
    <citation type="journal article" date="2016" name="Mol. Biol. Evol.">
        <title>Genome-Wide Survey of Gut Fungi (Harpellales) Reveals the First Horizontally Transferred Ubiquitin Gene from a Mosquito Host.</title>
        <authorList>
            <person name="Wang Y."/>
            <person name="White M.M."/>
            <person name="Kvist S."/>
            <person name="Moncalvo J.M."/>
        </authorList>
    </citation>
    <scope>NUCLEOTIDE SEQUENCE [LARGE SCALE GENOMIC DNA]</scope>
    <source>
        <strain evidence="2 3">ALG-7-W6</strain>
    </source>
</reference>
<feature type="transmembrane region" description="Helical" evidence="1">
    <location>
        <begin position="7"/>
        <end position="25"/>
    </location>
</feature>
<sequence>MLRTRKAIFSVLSGLIFISVFYIFSRTTRGQFDIKKTKMLQAVELESAYFCLTRPRVSFDKYLERNGRYDYLNADINSFPRKKETLTNNENNLNQKNAKNTTIFKKDKYFFSINLHNNEEAIPYMIKELMQLFKYLGAENLYLSIYENGSMDKSKVMLNQFSIYLKKFDIKHSIVTDERSRPENSHRIDYLATVRNRALEPLEKEKKVGRVYDKIIFMNDIYFCRNDILELIYQSNFQGSDFTCPLDFHSVPAKGGIIEFRDSWVARDIEGNKFNPELEAVSNHPDSRLRNGQNLPFQVQCSWNGVGVLNSKPFYGKKPLRFRRSHVGTGECSASECSLLCNDFWSLGYRRIIVVPEILVFYRLKNAALLDPKYDLAINITQTLDEKIKYIDGPEKILCIGMEGVNAIDPDQPGLWVNYTNDGTKVI</sequence>
<dbReference type="Proteomes" id="UP000187455">
    <property type="component" value="Unassembled WGS sequence"/>
</dbReference>
<dbReference type="AlphaFoldDB" id="A0A1R0GYD6"/>
<dbReference type="EMBL" id="LSSL01002078">
    <property type="protein sequence ID" value="OLY81913.1"/>
    <property type="molecule type" value="Genomic_DNA"/>
</dbReference>
<name>A0A1R0GYD6_9FUNG</name>
<keyword evidence="1" id="KW-1133">Transmembrane helix</keyword>
<evidence type="ECO:0000256" key="1">
    <source>
        <dbReference type="SAM" id="Phobius"/>
    </source>
</evidence>
<protein>
    <submittedName>
        <fullName evidence="2">Alpha-1,3-mannosyltransferase CMT1</fullName>
    </submittedName>
</protein>
<dbReference type="InterPro" id="IPR021047">
    <property type="entry name" value="Mannosyltransferase_CMT1"/>
</dbReference>
<keyword evidence="2" id="KW-0328">Glycosyltransferase</keyword>
<dbReference type="GO" id="GO:0016757">
    <property type="term" value="F:glycosyltransferase activity"/>
    <property type="evidence" value="ECO:0007669"/>
    <property type="project" value="UniProtKB-KW"/>
</dbReference>
<keyword evidence="1" id="KW-0472">Membrane</keyword>
<gene>
    <name evidence="2" type="ORF">AYI68_g3973</name>
</gene>
<organism evidence="2 3">
    <name type="scientific">Smittium mucronatum</name>
    <dbReference type="NCBI Taxonomy" id="133383"/>
    <lineage>
        <taxon>Eukaryota</taxon>
        <taxon>Fungi</taxon>
        <taxon>Fungi incertae sedis</taxon>
        <taxon>Zoopagomycota</taxon>
        <taxon>Kickxellomycotina</taxon>
        <taxon>Harpellomycetes</taxon>
        <taxon>Harpellales</taxon>
        <taxon>Legeriomycetaceae</taxon>
        <taxon>Smittium</taxon>
    </lineage>
</organism>
<accession>A0A1R0GYD6</accession>
<keyword evidence="1" id="KW-0812">Transmembrane</keyword>
<comment type="caution">
    <text evidence="2">The sequence shown here is derived from an EMBL/GenBank/DDBJ whole genome shotgun (WGS) entry which is preliminary data.</text>
</comment>
<proteinExistence type="predicted"/>